<dbReference type="InterPro" id="IPR001478">
    <property type="entry name" value="PDZ"/>
</dbReference>
<evidence type="ECO:0000259" key="18">
    <source>
        <dbReference type="PROSITE" id="PS50052"/>
    </source>
</evidence>
<name>A0A8C6P2U0_NOTFU</name>
<feature type="domain" description="SH3" evidence="17">
    <location>
        <begin position="278"/>
        <end position="350"/>
    </location>
</feature>
<evidence type="ECO:0000259" key="17">
    <source>
        <dbReference type="PROSITE" id="PS50002"/>
    </source>
</evidence>
<evidence type="ECO:0000256" key="10">
    <source>
        <dbReference type="ARBA" id="ARBA00022840"/>
    </source>
</evidence>
<gene>
    <name evidence="20" type="primary">PALS1</name>
</gene>
<evidence type="ECO:0000256" key="9">
    <source>
        <dbReference type="ARBA" id="ARBA00022741"/>
    </source>
</evidence>
<feature type="compositionally biased region" description="Basic and acidic residues" evidence="16">
    <location>
        <begin position="20"/>
        <end position="31"/>
    </location>
</feature>
<feature type="domain" description="PDZ" evidence="19">
    <location>
        <begin position="189"/>
        <end position="269"/>
    </location>
</feature>
<keyword evidence="21" id="KW-1185">Reference proteome</keyword>
<evidence type="ECO:0000256" key="8">
    <source>
        <dbReference type="ARBA" id="ARBA00022737"/>
    </source>
</evidence>
<dbReference type="FunFam" id="3.40.50.300:FF:000469">
    <property type="entry name" value="MAGUK p55 subfamily member 5"/>
    <property type="match status" value="1"/>
</dbReference>
<dbReference type="GO" id="GO:0008104">
    <property type="term" value="P:intracellular protein localization"/>
    <property type="evidence" value="ECO:0007669"/>
    <property type="project" value="UniProtKB-ARBA"/>
</dbReference>
<dbReference type="PANTHER" id="PTHR23122">
    <property type="entry name" value="MEMBRANE-ASSOCIATED GUANYLATE KINASE MAGUK"/>
    <property type="match status" value="1"/>
</dbReference>
<reference evidence="20" key="1">
    <citation type="submission" date="2014-08" db="EMBL/GenBank/DDBJ databases">
        <authorList>
            <person name="Senf B."/>
            <person name="Petzold A."/>
            <person name="Downie B.R."/>
            <person name="Koch P."/>
            <person name="Platzer M."/>
        </authorList>
    </citation>
    <scope>NUCLEOTIDE SEQUENCE [LARGE SCALE GENOMIC DNA]</scope>
    <source>
        <strain evidence="20">GRZ</strain>
    </source>
</reference>
<keyword evidence="10" id="KW-0067">ATP-binding</keyword>
<dbReference type="Gene3D" id="2.30.30.40">
    <property type="entry name" value="SH3 Domains"/>
    <property type="match status" value="1"/>
</dbReference>
<dbReference type="InterPro" id="IPR036028">
    <property type="entry name" value="SH3-like_dom_sf"/>
</dbReference>
<dbReference type="InterPro" id="IPR008144">
    <property type="entry name" value="Guanylate_kin-like_dom"/>
</dbReference>
<dbReference type="PROSITE" id="PS50052">
    <property type="entry name" value="GUANYLATE_KINASE_2"/>
    <property type="match status" value="1"/>
</dbReference>
<evidence type="ECO:0000256" key="11">
    <source>
        <dbReference type="ARBA" id="ARBA00022949"/>
    </source>
</evidence>
<dbReference type="FunFam" id="2.30.42.10:FF:000088">
    <property type="entry name" value="MAGUK p55 subfamily member 5"/>
    <property type="match status" value="1"/>
</dbReference>
<keyword evidence="8" id="KW-0677">Repeat</keyword>
<dbReference type="InterPro" id="IPR035601">
    <property type="entry name" value="MPP5_SH3"/>
</dbReference>
<dbReference type="InterPro" id="IPR020590">
    <property type="entry name" value="Guanylate_kinase_CS"/>
</dbReference>
<dbReference type="Ensembl" id="ENSNFUT00015039200.1">
    <property type="protein sequence ID" value="ENSNFUP00015037545.1"/>
    <property type="gene ID" value="ENSNFUG00015018132.1"/>
</dbReference>
<dbReference type="CDD" id="cd12036">
    <property type="entry name" value="SH3_MPP5"/>
    <property type="match status" value="1"/>
</dbReference>
<dbReference type="GeneTree" id="ENSGT00940000156087"/>
<proteinExistence type="inferred from homology"/>
<dbReference type="InterPro" id="IPR027417">
    <property type="entry name" value="P-loop_NTPase"/>
</dbReference>
<dbReference type="Pfam" id="PF00595">
    <property type="entry name" value="PDZ"/>
    <property type="match status" value="1"/>
</dbReference>
<evidence type="ECO:0000256" key="16">
    <source>
        <dbReference type="SAM" id="MobiDB-lite"/>
    </source>
</evidence>
<dbReference type="GO" id="GO:0016324">
    <property type="term" value="C:apical plasma membrane"/>
    <property type="evidence" value="ECO:0007669"/>
    <property type="project" value="UniProtKB-SubCell"/>
</dbReference>
<dbReference type="Gene3D" id="2.30.42.10">
    <property type="match status" value="1"/>
</dbReference>
<evidence type="ECO:0000256" key="15">
    <source>
        <dbReference type="PROSITE-ProRule" id="PRU00192"/>
    </source>
</evidence>
<dbReference type="InterPro" id="IPR036034">
    <property type="entry name" value="PDZ_sf"/>
</dbReference>
<dbReference type="AlphaFoldDB" id="A0A8C6P2U0"/>
<dbReference type="SUPFAM" id="SSF52540">
    <property type="entry name" value="P-loop containing nucleoside triphosphate hydrolases"/>
    <property type="match status" value="1"/>
</dbReference>
<dbReference type="SMART" id="SM00072">
    <property type="entry name" value="GuKc"/>
    <property type="match status" value="1"/>
</dbReference>
<dbReference type="InterPro" id="IPR008145">
    <property type="entry name" value="GK/Ca_channel_bsu"/>
</dbReference>
<evidence type="ECO:0000256" key="2">
    <source>
        <dbReference type="ARBA" id="ARBA00004221"/>
    </source>
</evidence>
<organism evidence="20 21">
    <name type="scientific">Nothobranchius furzeri</name>
    <name type="common">Turquoise killifish</name>
    <dbReference type="NCBI Taxonomy" id="105023"/>
    <lineage>
        <taxon>Eukaryota</taxon>
        <taxon>Metazoa</taxon>
        <taxon>Chordata</taxon>
        <taxon>Craniata</taxon>
        <taxon>Vertebrata</taxon>
        <taxon>Euteleostomi</taxon>
        <taxon>Actinopterygii</taxon>
        <taxon>Neopterygii</taxon>
        <taxon>Teleostei</taxon>
        <taxon>Neoteleostei</taxon>
        <taxon>Acanthomorphata</taxon>
        <taxon>Ovalentaria</taxon>
        <taxon>Atherinomorphae</taxon>
        <taxon>Cyprinodontiformes</taxon>
        <taxon>Nothobranchiidae</taxon>
        <taxon>Nothobranchius</taxon>
    </lineage>
</organism>
<evidence type="ECO:0000256" key="7">
    <source>
        <dbReference type="ARBA" id="ARBA00022475"/>
    </source>
</evidence>
<dbReference type="Pfam" id="PF00625">
    <property type="entry name" value="Guanylate_kin"/>
    <property type="match status" value="1"/>
</dbReference>
<comment type="subcellular location">
    <subcellularLocation>
        <location evidence="2">Apical cell membrane</location>
    </subcellularLocation>
    <subcellularLocation>
        <location evidence="3">Cell junction</location>
        <location evidence="3">Tight junction</location>
    </subcellularLocation>
    <subcellularLocation>
        <location evidence="1">Cell membrane</location>
        <topology evidence="1">Peripheral membrane protein</topology>
    </subcellularLocation>
</comment>
<dbReference type="Gene3D" id="3.40.50.300">
    <property type="entry name" value="P-loop containing nucleotide triphosphate hydrolases"/>
    <property type="match status" value="1"/>
</dbReference>
<evidence type="ECO:0000256" key="4">
    <source>
        <dbReference type="ARBA" id="ARBA00007014"/>
    </source>
</evidence>
<dbReference type="FunFam" id="2.30.30.40:FF:000105">
    <property type="entry name" value="MAGUK p55 subfamily member 5"/>
    <property type="match status" value="1"/>
</dbReference>
<dbReference type="PROSITE" id="PS50002">
    <property type="entry name" value="SH3"/>
    <property type="match status" value="1"/>
</dbReference>
<sequence>MTTSHLNGHVASEGGGGRGGNDELRGGQQHREMAVDCPGDLGSRTLPVRRSAQLERIRQHQEDLRRRREEEGRQLDLNASLRLRKLSQNPNIGIDNPTFLQDSHIPQQPALGGQHTQSDFQSALKIHNAVASSMNRPSPPFPHTQHALPLAMEALLLAHDGIAEVELQPESELVEGETLTQWGGETVKIVRIEKAQDVPLGATVRNEMESVLISRIVRGGAAERSGLLSEGDEILEINGTEIRGKDVNQVFDILADMHGLLTFVLIPNNQNKPAPVKETVIHVKAHFDYDPSDDPYVPCRELGLSFQKGDILHIISQSDPNWWQAYRDGDEDNQPLAGLVPGKSFQQQREAMKQTIEEDKEPEKTGKLWCAKKNKRKRKKYNSHRADDLDEEILTYEEMALYHQPANRKRPIALIGPSSCGQAELRQKLLHNQPDRFAGAVPHTTRSRRDGEVSGRDYHFVSRQTFEAELAAGKLIESGEFEKNHYGTSTDSVRQVINTGKICVLCLHTQALKVLRSSDLKPYIIFIAPPSQERLRYLLTKDNKNPKPEELREIIEKAREMEQSCGHLFDSVIVNTDLDKSYTELLRLINKLDTEPQWVPCSWLR</sequence>
<evidence type="ECO:0000256" key="1">
    <source>
        <dbReference type="ARBA" id="ARBA00004202"/>
    </source>
</evidence>
<feature type="region of interest" description="Disordered" evidence="16">
    <location>
        <begin position="1"/>
        <end position="31"/>
    </location>
</feature>
<dbReference type="SUPFAM" id="SSF50044">
    <property type="entry name" value="SH3-domain"/>
    <property type="match status" value="1"/>
</dbReference>
<keyword evidence="7" id="KW-1003">Cell membrane</keyword>
<feature type="domain" description="Guanylate kinase-like" evidence="18">
    <location>
        <begin position="409"/>
        <end position="590"/>
    </location>
</feature>
<keyword evidence="5" id="KW-0796">Tight junction</keyword>
<dbReference type="Pfam" id="PF07653">
    <property type="entry name" value="SH3_2"/>
    <property type="match status" value="1"/>
</dbReference>
<accession>A0A8C6P2U0</accession>
<dbReference type="GO" id="GO:0007420">
    <property type="term" value="P:brain development"/>
    <property type="evidence" value="ECO:0007669"/>
    <property type="project" value="UniProtKB-ARBA"/>
</dbReference>
<reference evidence="20" key="3">
    <citation type="submission" date="2025-09" db="UniProtKB">
        <authorList>
            <consortium name="Ensembl"/>
        </authorList>
    </citation>
    <scope>IDENTIFICATION</scope>
</reference>
<dbReference type="SUPFAM" id="SSF50156">
    <property type="entry name" value="PDZ domain-like"/>
    <property type="match status" value="1"/>
</dbReference>
<keyword evidence="9" id="KW-0547">Nucleotide-binding</keyword>
<dbReference type="FunFam" id="3.30.63.10:FF:000002">
    <property type="entry name" value="Guanylate kinase 1"/>
    <property type="match status" value="1"/>
</dbReference>
<keyword evidence="11" id="KW-0965">Cell junction</keyword>
<protein>
    <recommendedName>
        <fullName evidence="13">Protein PALS1</fullName>
    </recommendedName>
    <alternativeName>
        <fullName evidence="14">Protein associated with Lin-7 1</fullName>
    </alternativeName>
</protein>
<dbReference type="InterPro" id="IPR001452">
    <property type="entry name" value="SH3_domain"/>
</dbReference>
<dbReference type="SMART" id="SM00228">
    <property type="entry name" value="PDZ"/>
    <property type="match status" value="1"/>
</dbReference>
<evidence type="ECO:0000256" key="5">
    <source>
        <dbReference type="ARBA" id="ARBA00022427"/>
    </source>
</evidence>
<dbReference type="SMART" id="SM00326">
    <property type="entry name" value="SH3"/>
    <property type="match status" value="1"/>
</dbReference>
<dbReference type="GO" id="GO:0005524">
    <property type="term" value="F:ATP binding"/>
    <property type="evidence" value="ECO:0007669"/>
    <property type="project" value="UniProtKB-KW"/>
</dbReference>
<evidence type="ECO:0000256" key="14">
    <source>
        <dbReference type="ARBA" id="ARBA00031033"/>
    </source>
</evidence>
<dbReference type="CDD" id="cd00071">
    <property type="entry name" value="GMPK"/>
    <property type="match status" value="1"/>
</dbReference>
<dbReference type="PROSITE" id="PS00856">
    <property type="entry name" value="GUANYLATE_KINASE_1"/>
    <property type="match status" value="1"/>
</dbReference>
<dbReference type="GO" id="GO:0048699">
    <property type="term" value="P:generation of neurons"/>
    <property type="evidence" value="ECO:0007669"/>
    <property type="project" value="UniProtKB-ARBA"/>
</dbReference>
<evidence type="ECO:0000259" key="19">
    <source>
        <dbReference type="PROSITE" id="PS50106"/>
    </source>
</evidence>
<dbReference type="GO" id="GO:0005923">
    <property type="term" value="C:bicellular tight junction"/>
    <property type="evidence" value="ECO:0007669"/>
    <property type="project" value="UniProtKB-SubCell"/>
</dbReference>
<dbReference type="Proteomes" id="UP000694548">
    <property type="component" value="Chromosome sgr16"/>
</dbReference>
<evidence type="ECO:0000256" key="12">
    <source>
        <dbReference type="ARBA" id="ARBA00023136"/>
    </source>
</evidence>
<evidence type="ECO:0000313" key="20">
    <source>
        <dbReference type="Ensembl" id="ENSNFUP00015037545.1"/>
    </source>
</evidence>
<reference evidence="20" key="2">
    <citation type="submission" date="2025-08" db="UniProtKB">
        <authorList>
            <consortium name="Ensembl"/>
        </authorList>
    </citation>
    <scope>IDENTIFICATION</scope>
</reference>
<comment type="similarity">
    <text evidence="4">Belongs to the MAGUK family.</text>
</comment>
<keyword evidence="6 15" id="KW-0728">SH3 domain</keyword>
<dbReference type="InterPro" id="IPR050716">
    <property type="entry name" value="MAGUK"/>
</dbReference>
<evidence type="ECO:0000313" key="21">
    <source>
        <dbReference type="Proteomes" id="UP000694548"/>
    </source>
</evidence>
<dbReference type="PROSITE" id="PS50106">
    <property type="entry name" value="PDZ"/>
    <property type="match status" value="1"/>
</dbReference>
<evidence type="ECO:0000256" key="3">
    <source>
        <dbReference type="ARBA" id="ARBA00004435"/>
    </source>
</evidence>
<evidence type="ECO:0000256" key="6">
    <source>
        <dbReference type="ARBA" id="ARBA00022443"/>
    </source>
</evidence>
<dbReference type="CDD" id="cd06798">
    <property type="entry name" value="PDZ_MPP5-like"/>
    <property type="match status" value="1"/>
</dbReference>
<keyword evidence="12" id="KW-0472">Membrane</keyword>
<evidence type="ECO:0000256" key="13">
    <source>
        <dbReference type="ARBA" id="ARBA00024392"/>
    </source>
</evidence>
<dbReference type="Gene3D" id="1.10.287.650">
    <property type="entry name" value="L27 domain"/>
    <property type="match status" value="1"/>
</dbReference>